<evidence type="ECO:0000256" key="3">
    <source>
        <dbReference type="ARBA" id="ARBA00023163"/>
    </source>
</evidence>
<dbReference type="Gene3D" id="1.10.357.10">
    <property type="entry name" value="Tetracycline Repressor, domain 2"/>
    <property type="match status" value="1"/>
</dbReference>
<protein>
    <submittedName>
        <fullName evidence="6">Transcriptional regulator, TetR family</fullName>
    </submittedName>
</protein>
<dbReference type="Proteomes" id="UP000198981">
    <property type="component" value="Unassembled WGS sequence"/>
</dbReference>
<keyword evidence="3" id="KW-0804">Transcription</keyword>
<sequence length="195" mass="20347">MTSARTATRGPARRAAVLDDLVELFLAEGFAACTLDDLARRLHCSKSTLYAVAASKEQLVVAAVRRFFARATEAVEARAAQPADAGARIEAYLLAVSEQLRPASAAFFADLAAFAPAGEVYARNTRTAARRVQQLVDEGVAAGTLRPVHASFVGAAVTEVMSAIHAGRIAAATDLDDAAAYAELAALVVGGLHRP</sequence>
<dbReference type="PANTHER" id="PTHR30055:SF234">
    <property type="entry name" value="HTH-TYPE TRANSCRIPTIONAL REGULATOR BETI"/>
    <property type="match status" value="1"/>
</dbReference>
<reference evidence="7" key="1">
    <citation type="submission" date="2016-10" db="EMBL/GenBank/DDBJ databases">
        <authorList>
            <person name="Varghese N."/>
            <person name="Submissions S."/>
        </authorList>
    </citation>
    <scope>NUCLEOTIDE SEQUENCE [LARGE SCALE GENOMIC DNA]</scope>
    <source>
        <strain evidence="7">DSM 45722</strain>
    </source>
</reference>
<dbReference type="STRING" id="1960309.SAMN03159343_1366"/>
<feature type="domain" description="HTH tetR-type" evidence="5">
    <location>
        <begin position="11"/>
        <end position="71"/>
    </location>
</feature>
<accession>A0A1G4XSI1</accession>
<proteinExistence type="predicted"/>
<dbReference type="InterPro" id="IPR001647">
    <property type="entry name" value="HTH_TetR"/>
</dbReference>
<dbReference type="GO" id="GO:0000976">
    <property type="term" value="F:transcription cis-regulatory region binding"/>
    <property type="evidence" value="ECO:0007669"/>
    <property type="project" value="TreeGrafter"/>
</dbReference>
<keyword evidence="7" id="KW-1185">Reference proteome</keyword>
<gene>
    <name evidence="6" type="ORF">SAMN03159343_1366</name>
</gene>
<feature type="DNA-binding region" description="H-T-H motif" evidence="4">
    <location>
        <begin position="34"/>
        <end position="53"/>
    </location>
</feature>
<dbReference type="PROSITE" id="PS50977">
    <property type="entry name" value="HTH_TETR_2"/>
    <property type="match status" value="1"/>
</dbReference>
<dbReference type="InterPro" id="IPR050109">
    <property type="entry name" value="HTH-type_TetR-like_transc_reg"/>
</dbReference>
<dbReference type="RefSeq" id="WP_207798344.1">
    <property type="nucleotide sequence ID" value="NZ_FMUH01000002.1"/>
</dbReference>
<dbReference type="Gene3D" id="1.10.10.60">
    <property type="entry name" value="Homeodomain-like"/>
    <property type="match status" value="1"/>
</dbReference>
<dbReference type="Pfam" id="PF00440">
    <property type="entry name" value="TetR_N"/>
    <property type="match status" value="1"/>
</dbReference>
<organism evidence="6 7">
    <name type="scientific">Klenkia marina</name>
    <dbReference type="NCBI Taxonomy" id="1960309"/>
    <lineage>
        <taxon>Bacteria</taxon>
        <taxon>Bacillati</taxon>
        <taxon>Actinomycetota</taxon>
        <taxon>Actinomycetes</taxon>
        <taxon>Geodermatophilales</taxon>
        <taxon>Geodermatophilaceae</taxon>
        <taxon>Klenkia</taxon>
    </lineage>
</organism>
<evidence type="ECO:0000259" key="5">
    <source>
        <dbReference type="PROSITE" id="PS50977"/>
    </source>
</evidence>
<dbReference type="PANTHER" id="PTHR30055">
    <property type="entry name" value="HTH-TYPE TRANSCRIPTIONAL REGULATOR RUTR"/>
    <property type="match status" value="1"/>
</dbReference>
<dbReference type="SUPFAM" id="SSF46689">
    <property type="entry name" value="Homeodomain-like"/>
    <property type="match status" value="1"/>
</dbReference>
<dbReference type="EMBL" id="FMUH01000002">
    <property type="protein sequence ID" value="SCX44161.1"/>
    <property type="molecule type" value="Genomic_DNA"/>
</dbReference>
<dbReference type="SUPFAM" id="SSF48498">
    <property type="entry name" value="Tetracyclin repressor-like, C-terminal domain"/>
    <property type="match status" value="1"/>
</dbReference>
<keyword evidence="2 4" id="KW-0238">DNA-binding</keyword>
<dbReference type="InterPro" id="IPR009057">
    <property type="entry name" value="Homeodomain-like_sf"/>
</dbReference>
<evidence type="ECO:0000256" key="1">
    <source>
        <dbReference type="ARBA" id="ARBA00023015"/>
    </source>
</evidence>
<evidence type="ECO:0000313" key="7">
    <source>
        <dbReference type="Proteomes" id="UP000198981"/>
    </source>
</evidence>
<evidence type="ECO:0000256" key="4">
    <source>
        <dbReference type="PROSITE-ProRule" id="PRU00335"/>
    </source>
</evidence>
<dbReference type="InterPro" id="IPR036271">
    <property type="entry name" value="Tet_transcr_reg_TetR-rel_C_sf"/>
</dbReference>
<dbReference type="GO" id="GO:0003700">
    <property type="term" value="F:DNA-binding transcription factor activity"/>
    <property type="evidence" value="ECO:0007669"/>
    <property type="project" value="TreeGrafter"/>
</dbReference>
<dbReference type="AlphaFoldDB" id="A0A1G4XSI1"/>
<evidence type="ECO:0000256" key="2">
    <source>
        <dbReference type="ARBA" id="ARBA00023125"/>
    </source>
</evidence>
<name>A0A1G4XSI1_9ACTN</name>
<evidence type="ECO:0000313" key="6">
    <source>
        <dbReference type="EMBL" id="SCX44161.1"/>
    </source>
</evidence>
<keyword evidence="1" id="KW-0805">Transcription regulation</keyword>